<feature type="domain" description="Fatty acid hydroxylase" evidence="6">
    <location>
        <begin position="154"/>
        <end position="276"/>
    </location>
</feature>
<evidence type="ECO:0000256" key="3">
    <source>
        <dbReference type="ARBA" id="ARBA00022989"/>
    </source>
</evidence>
<dbReference type="OrthoDB" id="408954at2759"/>
<dbReference type="Pfam" id="PF04116">
    <property type="entry name" value="FA_hydroxylase"/>
    <property type="match status" value="1"/>
</dbReference>
<gene>
    <name evidence="7" type="ORF">CHIRRI_LOCUS4877</name>
</gene>
<reference evidence="7" key="1">
    <citation type="submission" date="2022-01" db="EMBL/GenBank/DDBJ databases">
        <authorList>
            <person name="King R."/>
        </authorList>
    </citation>
    <scope>NUCLEOTIDE SEQUENCE</scope>
</reference>
<sequence length="301" mass="35755">MKQLERILSYINPFFFYYSVIYGISKVYETSFHTESVWQMCWDRTRETFGDDKRTYIIWGLNAYTTILYWTLGFIIIIMERMKRPKVLDNYKIQANTNETENNEKLIKVVRVVFRNQGVALIISMVAYKLDNNFLGISISPELPTFFITMRDLLICFFSQEIFFYYSHRMLHYKRFYWLHKQHHEFIAPIAIAAEYCGVVEHILSNLLPVVIGFKFVNAHVTTAVLWLTIVIVTTLSDHSGYHLPFMHSSRLHDYHHLKFNVNYSVYGFLDKLHGTYGHFETSKSYKNHRTLFSLSPLKDD</sequence>
<evidence type="ECO:0000256" key="4">
    <source>
        <dbReference type="ARBA" id="ARBA00023136"/>
    </source>
</evidence>
<dbReference type="PANTHER" id="PTHR11863">
    <property type="entry name" value="STEROL DESATURASE"/>
    <property type="match status" value="1"/>
</dbReference>
<dbReference type="GO" id="GO:0016491">
    <property type="term" value="F:oxidoreductase activity"/>
    <property type="evidence" value="ECO:0007669"/>
    <property type="project" value="InterPro"/>
</dbReference>
<keyword evidence="2 5" id="KW-0812">Transmembrane</keyword>
<feature type="transmembrane region" description="Helical" evidence="5">
    <location>
        <begin position="7"/>
        <end position="25"/>
    </location>
</feature>
<evidence type="ECO:0000256" key="2">
    <source>
        <dbReference type="ARBA" id="ARBA00022692"/>
    </source>
</evidence>
<accession>A0A9N9WMX2</accession>
<dbReference type="InterPro" id="IPR006694">
    <property type="entry name" value="Fatty_acid_hydroxylase"/>
</dbReference>
<feature type="transmembrane region" description="Helical" evidence="5">
    <location>
        <begin position="216"/>
        <end position="237"/>
    </location>
</feature>
<feature type="transmembrane region" description="Helical" evidence="5">
    <location>
        <begin position="56"/>
        <end position="78"/>
    </location>
</feature>
<keyword evidence="8" id="KW-1185">Reference proteome</keyword>
<protein>
    <recommendedName>
        <fullName evidence="6">Fatty acid hydroxylase domain-containing protein</fullName>
    </recommendedName>
</protein>
<evidence type="ECO:0000259" key="6">
    <source>
        <dbReference type="Pfam" id="PF04116"/>
    </source>
</evidence>
<organism evidence="7 8">
    <name type="scientific">Chironomus riparius</name>
    <dbReference type="NCBI Taxonomy" id="315576"/>
    <lineage>
        <taxon>Eukaryota</taxon>
        <taxon>Metazoa</taxon>
        <taxon>Ecdysozoa</taxon>
        <taxon>Arthropoda</taxon>
        <taxon>Hexapoda</taxon>
        <taxon>Insecta</taxon>
        <taxon>Pterygota</taxon>
        <taxon>Neoptera</taxon>
        <taxon>Endopterygota</taxon>
        <taxon>Diptera</taxon>
        <taxon>Nematocera</taxon>
        <taxon>Chironomoidea</taxon>
        <taxon>Chironomidae</taxon>
        <taxon>Chironominae</taxon>
        <taxon>Chironomus</taxon>
    </lineage>
</organism>
<name>A0A9N9WMX2_9DIPT</name>
<dbReference type="EMBL" id="OU895878">
    <property type="protein sequence ID" value="CAG9801959.1"/>
    <property type="molecule type" value="Genomic_DNA"/>
</dbReference>
<dbReference type="GO" id="GO:0016020">
    <property type="term" value="C:membrane"/>
    <property type="evidence" value="ECO:0007669"/>
    <property type="project" value="UniProtKB-SubCell"/>
</dbReference>
<reference evidence="7" key="2">
    <citation type="submission" date="2022-10" db="EMBL/GenBank/DDBJ databases">
        <authorList>
            <consortium name="ENA_rothamsted_submissions"/>
            <consortium name="culmorum"/>
            <person name="King R."/>
        </authorList>
    </citation>
    <scope>NUCLEOTIDE SEQUENCE</scope>
</reference>
<evidence type="ECO:0000256" key="1">
    <source>
        <dbReference type="ARBA" id="ARBA00004370"/>
    </source>
</evidence>
<dbReference type="InterPro" id="IPR050307">
    <property type="entry name" value="Sterol_Desaturase_Related"/>
</dbReference>
<dbReference type="GO" id="GO:0008610">
    <property type="term" value="P:lipid biosynthetic process"/>
    <property type="evidence" value="ECO:0007669"/>
    <property type="project" value="InterPro"/>
</dbReference>
<proteinExistence type="predicted"/>
<comment type="subcellular location">
    <subcellularLocation>
        <location evidence="1">Membrane</location>
    </subcellularLocation>
</comment>
<keyword evidence="4 5" id="KW-0472">Membrane</keyword>
<evidence type="ECO:0000313" key="8">
    <source>
        <dbReference type="Proteomes" id="UP001153620"/>
    </source>
</evidence>
<dbReference type="Proteomes" id="UP001153620">
    <property type="component" value="Chromosome 2"/>
</dbReference>
<dbReference type="AlphaFoldDB" id="A0A9N9WMX2"/>
<dbReference type="GO" id="GO:0005506">
    <property type="term" value="F:iron ion binding"/>
    <property type="evidence" value="ECO:0007669"/>
    <property type="project" value="InterPro"/>
</dbReference>
<evidence type="ECO:0000256" key="5">
    <source>
        <dbReference type="SAM" id="Phobius"/>
    </source>
</evidence>
<evidence type="ECO:0000313" key="7">
    <source>
        <dbReference type="EMBL" id="CAG9801959.1"/>
    </source>
</evidence>
<keyword evidence="3 5" id="KW-1133">Transmembrane helix</keyword>